<organism evidence="1 2">
    <name type="scientific">Sphaerisporangium dianthi</name>
    <dbReference type="NCBI Taxonomy" id="1436120"/>
    <lineage>
        <taxon>Bacteria</taxon>
        <taxon>Bacillati</taxon>
        <taxon>Actinomycetota</taxon>
        <taxon>Actinomycetes</taxon>
        <taxon>Streptosporangiales</taxon>
        <taxon>Streptosporangiaceae</taxon>
        <taxon>Sphaerisporangium</taxon>
    </lineage>
</organism>
<comment type="caution">
    <text evidence="1">The sequence shown here is derived from an EMBL/GenBank/DDBJ whole genome shotgun (WGS) entry which is preliminary data.</text>
</comment>
<proteinExistence type="predicted"/>
<reference evidence="2" key="1">
    <citation type="journal article" date="2019" name="Int. J. Syst. Evol. Microbiol.">
        <title>The Global Catalogue of Microorganisms (GCM) 10K type strain sequencing project: providing services to taxonomists for standard genome sequencing and annotation.</title>
        <authorList>
            <consortium name="The Broad Institute Genomics Platform"/>
            <consortium name="The Broad Institute Genome Sequencing Center for Infectious Disease"/>
            <person name="Wu L."/>
            <person name="Ma J."/>
        </authorList>
    </citation>
    <scope>NUCLEOTIDE SEQUENCE [LARGE SCALE GENOMIC DNA]</scope>
    <source>
        <strain evidence="2">CGMCC 4.7132</strain>
    </source>
</reference>
<keyword evidence="2" id="KW-1185">Reference proteome</keyword>
<dbReference type="RefSeq" id="WP_380844854.1">
    <property type="nucleotide sequence ID" value="NZ_JBHSFP010000022.1"/>
</dbReference>
<gene>
    <name evidence="1" type="ORF">ACFO60_26655</name>
</gene>
<evidence type="ECO:0000313" key="2">
    <source>
        <dbReference type="Proteomes" id="UP001596004"/>
    </source>
</evidence>
<evidence type="ECO:0000313" key="1">
    <source>
        <dbReference type="EMBL" id="MFC4534355.1"/>
    </source>
</evidence>
<sequence>MSGRAVSAEQARVLAEEYFNGPLPAERATEVGLYAFDEGYVAWARPPEPEDPSTLPETVGGGCVVVDRITGEISIRPLLTPEAVAEQWSGRRPR</sequence>
<evidence type="ECO:0008006" key="3">
    <source>
        <dbReference type="Google" id="ProtNLM"/>
    </source>
</evidence>
<name>A0ABV9CNA3_9ACTN</name>
<accession>A0ABV9CNA3</accession>
<dbReference type="Proteomes" id="UP001596004">
    <property type="component" value="Unassembled WGS sequence"/>
</dbReference>
<dbReference type="EMBL" id="JBHSFP010000022">
    <property type="protein sequence ID" value="MFC4534355.1"/>
    <property type="molecule type" value="Genomic_DNA"/>
</dbReference>
<protein>
    <recommendedName>
        <fullName evidence="3">Immunity protein 35 domain-containing protein</fullName>
    </recommendedName>
</protein>